<keyword evidence="3 5" id="KW-0067">ATP-binding</keyword>
<keyword evidence="2 5" id="KW-0547">Nucleotide-binding</keyword>
<dbReference type="InterPro" id="IPR020588">
    <property type="entry name" value="RecA_ATP-bd"/>
</dbReference>
<sequence>MAAKKETKTNNIVETEAVTEPQNNTKKEAFLKALAEVSSMKNVGQVALLTDMREENVAKTSSGSIVLDSILGGGIPKGRIIEIYGPEGSGKTSIALTALGNVQKEGGTGVFLDVEQAFDPNYAKALGVKIDELGFSQPSVAEEVLTMILKLIETGTVDIIVLDSVAAMTPKAELEADLEKASVATLARVMSKAMKRIAQKANEFNCTVIFINQIRDNVGDMWGPKTSTPGGKALKFTASQRIEVKKVRLVTEGDNTIGTEVRLKCIKNKVAAPYGEGLTVLTFAKGINRAAECMVVGEDLGVLIKNGRTYTFETLDNIDVSGYNSTVEQEGDPENGVPTIIKIATSKAGLLEELEQNEKLLSAINKQIEEVIKSNIINGKNAE</sequence>
<dbReference type="SUPFAM" id="SSF52540">
    <property type="entry name" value="P-loop containing nucleoside triphosphate hydrolases"/>
    <property type="match status" value="1"/>
</dbReference>
<dbReference type="PROSITE" id="PS50163">
    <property type="entry name" value="RECA_3"/>
    <property type="match status" value="1"/>
</dbReference>
<proteinExistence type="inferred from homology"/>
<name>A0A8S5RVZ7_9CAUD</name>
<dbReference type="InterPro" id="IPR020587">
    <property type="entry name" value="RecA_monomer-monomer_interface"/>
</dbReference>
<dbReference type="EMBL" id="BK032497">
    <property type="protein sequence ID" value="DAF42618.1"/>
    <property type="molecule type" value="Genomic_DNA"/>
</dbReference>
<dbReference type="GO" id="GO:0006310">
    <property type="term" value="P:DNA recombination"/>
    <property type="evidence" value="ECO:0007669"/>
    <property type="project" value="UniProtKB-KW"/>
</dbReference>
<evidence type="ECO:0000256" key="4">
    <source>
        <dbReference type="ARBA" id="ARBA00023172"/>
    </source>
</evidence>
<reference evidence="8" key="1">
    <citation type="journal article" date="2021" name="Proc. Natl. Acad. Sci. U.S.A.">
        <title>A Catalog of Tens of Thousands of Viruses from Human Metagenomes Reveals Hidden Associations with Chronic Diseases.</title>
        <authorList>
            <person name="Tisza M.J."/>
            <person name="Buck C.B."/>
        </authorList>
    </citation>
    <scope>NUCLEOTIDE SEQUENCE</scope>
    <source>
        <strain evidence="8">CtHip2</strain>
    </source>
</reference>
<evidence type="ECO:0000259" key="6">
    <source>
        <dbReference type="PROSITE" id="PS50162"/>
    </source>
</evidence>
<evidence type="ECO:0000313" key="8">
    <source>
        <dbReference type="EMBL" id="DAF42618.1"/>
    </source>
</evidence>
<evidence type="ECO:0000256" key="1">
    <source>
        <dbReference type="ARBA" id="ARBA00009391"/>
    </source>
</evidence>
<protein>
    <submittedName>
        <fullName evidence="8">Protein recA</fullName>
    </submittedName>
</protein>
<dbReference type="InterPro" id="IPR049428">
    <property type="entry name" value="RecA-like_N"/>
</dbReference>
<evidence type="ECO:0000256" key="3">
    <source>
        <dbReference type="ARBA" id="ARBA00022840"/>
    </source>
</evidence>
<dbReference type="PRINTS" id="PR00142">
    <property type="entry name" value="RECA"/>
</dbReference>
<keyword evidence="4 5" id="KW-0233">DNA recombination</keyword>
<accession>A0A8S5RVZ7</accession>
<feature type="domain" description="RecA family profile 1" evidence="6">
    <location>
        <begin position="56"/>
        <end position="214"/>
    </location>
</feature>
<dbReference type="GO" id="GO:0005524">
    <property type="term" value="F:ATP binding"/>
    <property type="evidence" value="ECO:0007669"/>
    <property type="project" value="UniProtKB-KW"/>
</dbReference>
<dbReference type="Gene3D" id="3.40.50.300">
    <property type="entry name" value="P-loop containing nucleotide triphosphate hydrolases"/>
    <property type="match status" value="1"/>
</dbReference>
<dbReference type="InterPro" id="IPR003593">
    <property type="entry name" value="AAA+_ATPase"/>
</dbReference>
<keyword evidence="5" id="KW-0238">DNA-binding</keyword>
<dbReference type="InterPro" id="IPR027417">
    <property type="entry name" value="P-loop_NTPase"/>
</dbReference>
<evidence type="ECO:0000259" key="7">
    <source>
        <dbReference type="PROSITE" id="PS50163"/>
    </source>
</evidence>
<organism evidence="8">
    <name type="scientific">Siphoviridae sp. ctHip2</name>
    <dbReference type="NCBI Taxonomy" id="2827830"/>
    <lineage>
        <taxon>Viruses</taxon>
        <taxon>Duplodnaviria</taxon>
        <taxon>Heunggongvirae</taxon>
        <taxon>Uroviricota</taxon>
        <taxon>Caudoviricetes</taxon>
    </lineage>
</organism>
<dbReference type="PANTHER" id="PTHR45900">
    <property type="entry name" value="RECA"/>
    <property type="match status" value="1"/>
</dbReference>
<comment type="similarity">
    <text evidence="1 5">Belongs to the RecA family.</text>
</comment>
<evidence type="ECO:0000256" key="5">
    <source>
        <dbReference type="RuleBase" id="RU004527"/>
    </source>
</evidence>
<dbReference type="SMART" id="SM00382">
    <property type="entry name" value="AAA"/>
    <property type="match status" value="1"/>
</dbReference>
<evidence type="ECO:0000256" key="2">
    <source>
        <dbReference type="ARBA" id="ARBA00022741"/>
    </source>
</evidence>
<dbReference type="GO" id="GO:0003697">
    <property type="term" value="F:single-stranded DNA binding"/>
    <property type="evidence" value="ECO:0007669"/>
    <property type="project" value="InterPro"/>
</dbReference>
<dbReference type="GO" id="GO:0006281">
    <property type="term" value="P:DNA repair"/>
    <property type="evidence" value="ECO:0007669"/>
    <property type="project" value="InterPro"/>
</dbReference>
<feature type="domain" description="RecA family profile 2" evidence="7">
    <location>
        <begin position="219"/>
        <end position="292"/>
    </location>
</feature>
<dbReference type="Pfam" id="PF00154">
    <property type="entry name" value="RecA_N"/>
    <property type="match status" value="1"/>
</dbReference>
<dbReference type="PANTHER" id="PTHR45900:SF1">
    <property type="entry name" value="MITOCHONDRIAL DNA REPAIR PROTEIN RECA HOMOLOG-RELATED"/>
    <property type="match status" value="1"/>
</dbReference>
<dbReference type="InterPro" id="IPR013765">
    <property type="entry name" value="DNA_recomb/repair_RecA"/>
</dbReference>
<dbReference type="PROSITE" id="PS50162">
    <property type="entry name" value="RECA_2"/>
    <property type="match status" value="1"/>
</dbReference>
<keyword evidence="5" id="KW-0227">DNA damage</keyword>
<dbReference type="GO" id="GO:0140664">
    <property type="term" value="F:ATP-dependent DNA damage sensor activity"/>
    <property type="evidence" value="ECO:0007669"/>
    <property type="project" value="InterPro"/>
</dbReference>